<evidence type="ECO:0000256" key="7">
    <source>
        <dbReference type="ARBA" id="ARBA00023054"/>
    </source>
</evidence>
<gene>
    <name evidence="19" type="primary">baz2a</name>
</gene>
<dbReference type="SUPFAM" id="SSF57903">
    <property type="entry name" value="FYVE/PHD zinc finger"/>
    <property type="match status" value="1"/>
</dbReference>
<evidence type="ECO:0000259" key="15">
    <source>
        <dbReference type="PROSITE" id="PS50014"/>
    </source>
</evidence>
<dbReference type="Pfam" id="PF02791">
    <property type="entry name" value="DDT"/>
    <property type="match status" value="1"/>
</dbReference>
<evidence type="ECO:0000256" key="12">
    <source>
        <dbReference type="PROSITE-ProRule" id="PRU00146"/>
    </source>
</evidence>
<dbReference type="SUPFAM" id="SSF47370">
    <property type="entry name" value="Bromodomain"/>
    <property type="match status" value="1"/>
</dbReference>
<dbReference type="PROSITE" id="PS50016">
    <property type="entry name" value="ZF_PHD_2"/>
    <property type="match status" value="1"/>
</dbReference>
<feature type="region of interest" description="Disordered" evidence="14">
    <location>
        <begin position="1618"/>
        <end position="1675"/>
    </location>
</feature>
<dbReference type="PANTHER" id="PTHR45915">
    <property type="entry name" value="TRANSCRIPTION INTERMEDIARY FACTOR"/>
    <property type="match status" value="1"/>
</dbReference>
<dbReference type="GO" id="GO:0033553">
    <property type="term" value="C:rDNA heterochromatin"/>
    <property type="evidence" value="ECO:0007669"/>
    <property type="project" value="TreeGrafter"/>
</dbReference>
<dbReference type="CDD" id="cd15545">
    <property type="entry name" value="PHD_BAZ2A_like"/>
    <property type="match status" value="1"/>
</dbReference>
<feature type="compositionally biased region" description="Polar residues" evidence="14">
    <location>
        <begin position="151"/>
        <end position="182"/>
    </location>
</feature>
<feature type="compositionally biased region" description="Basic residues" evidence="14">
    <location>
        <begin position="209"/>
        <end position="220"/>
    </location>
</feature>
<proteinExistence type="inferred from homology"/>
<dbReference type="InterPro" id="IPR018359">
    <property type="entry name" value="Bromodomain_CS"/>
</dbReference>
<dbReference type="Ensembl" id="ENSSLUT00000024667.1">
    <property type="protein sequence ID" value="ENSSLUP00000023893.1"/>
    <property type="gene ID" value="ENSSLUG00000010915.1"/>
</dbReference>
<feature type="region of interest" description="Disordered" evidence="14">
    <location>
        <begin position="1389"/>
        <end position="1431"/>
    </location>
</feature>
<dbReference type="Gene3D" id="3.30.890.10">
    <property type="entry name" value="Methyl-cpg-binding Protein 2, Chain A"/>
    <property type="match status" value="1"/>
</dbReference>
<feature type="compositionally biased region" description="Polar residues" evidence="14">
    <location>
        <begin position="626"/>
        <end position="643"/>
    </location>
</feature>
<dbReference type="InterPro" id="IPR028941">
    <property type="entry name" value="WHIM2_dom"/>
</dbReference>
<dbReference type="PANTHER" id="PTHR45915:SF5">
    <property type="entry name" value="BROMODOMAIN ADJACENT TO ZINC FINGER DOMAIN PROTEIN 2A"/>
    <property type="match status" value="1"/>
</dbReference>
<feature type="domain" description="PHD-type" evidence="16">
    <location>
        <begin position="2014"/>
        <end position="2064"/>
    </location>
</feature>
<evidence type="ECO:0000256" key="3">
    <source>
        <dbReference type="ARBA" id="ARBA00022723"/>
    </source>
</evidence>
<feature type="domain" description="Bromo" evidence="15">
    <location>
        <begin position="2148"/>
        <end position="2218"/>
    </location>
</feature>
<keyword evidence="9" id="KW-0804">Transcription</keyword>
<dbReference type="PROSITE" id="PS50982">
    <property type="entry name" value="MBD"/>
    <property type="match status" value="1"/>
</dbReference>
<dbReference type="SUPFAM" id="SSF54171">
    <property type="entry name" value="DNA-binding domain"/>
    <property type="match status" value="1"/>
</dbReference>
<dbReference type="PROSITE" id="PS50014">
    <property type="entry name" value="BROMODOMAIN_2"/>
    <property type="match status" value="1"/>
</dbReference>
<evidence type="ECO:0000256" key="14">
    <source>
        <dbReference type="SAM" id="MobiDB-lite"/>
    </source>
</evidence>
<feature type="compositionally biased region" description="Basic residues" evidence="14">
    <location>
        <begin position="1025"/>
        <end position="1036"/>
    </location>
</feature>
<feature type="region of interest" description="Disordered" evidence="14">
    <location>
        <begin position="1025"/>
        <end position="1108"/>
    </location>
</feature>
<feature type="compositionally biased region" description="Basic and acidic residues" evidence="14">
    <location>
        <begin position="778"/>
        <end position="789"/>
    </location>
</feature>
<feature type="region of interest" description="Disordered" evidence="14">
    <location>
        <begin position="1"/>
        <end position="25"/>
    </location>
</feature>
<evidence type="ECO:0000256" key="11">
    <source>
        <dbReference type="PROSITE-ProRule" id="PRU00035"/>
    </source>
</evidence>
<feature type="compositionally biased region" description="Basic and acidic residues" evidence="14">
    <location>
        <begin position="1631"/>
        <end position="1644"/>
    </location>
</feature>
<feature type="compositionally biased region" description="Polar residues" evidence="14">
    <location>
        <begin position="277"/>
        <end position="304"/>
    </location>
</feature>
<dbReference type="Pfam" id="PF15613">
    <property type="entry name" value="WSD"/>
    <property type="match status" value="1"/>
</dbReference>
<sequence>MESNNHFNYGTHSSPNSGLKLSSGDSLYTNGSSMSFPQQGKNMNGEMNVNGVTTVLGSSVPGSHPPTAPYPHMSNHHQSSMGYDYLWGGHPQYGPTMGNSPGHGMHQKQPTPGMVQPQSQHHFQGHGQYQLNGGVESSHQPPVAGPPNMPLTGSQYWNRSNPSPQQISYNSPSMYGTYQSQAHPGITPSQHHQQQSLQPPPHQPSQQHIHSHRHPHHHQQHQQPQHYEAVEIDTSYNGMERAPVAHRLPKSAAHEGPDYRQHSEQPAAQRPEMASSVRETAVNTPPLSVSSQLSESTKASTPPRVSTGPAVSECPTSAPGPPIESSPGIESTPPQISMPPNVSSAPSPAAPPRLSSPPLMMQGLRPPTSAVTETSPAGSKHLSVGLSSSSLPASPKKLSTPLASIDSVSRCAAVSSAPPVSSSSSESVRKSGPPKLIPAASSVGAKSSSAGVAPPLMSASGSSTSTPPGSCLSTPASPMSLSKTPSVGCKPCDPAPKPQRQTNTSPAADSGLSTGSAAASPPGAVNLPSPAAHESLTVRPLSTLPLLTTQASRTAPVSAPPALVSVPSAMESGVVQSCDSEQHPPNTTPLHALKQPSPRTEHYIHNEDRKTLANKRNGKPEEHISQLDTGTIRTSQKVGATETNKPEVCSPKSLTDLPGKPLQTTVTPDQKPKNKQTASEKHHMQSSICEAEDSLVEQTPLRKSSHLHSTRIEHLTDEEGFDNSSHVASHFDGNSMFNSPSRIDVSSVFENTSLLDGDSSVVDDSTHFDSSFHLRKDTSQFDSTSHADDEPSTAFDTTRDSSYFVEDSRDDTLDSSREGETSEAEETKDSCQITGESMLESSLNNTSQMEEPSVHSSDSSNSHSFVSWKREIRVKKMENRMKGETWYYTPCGRRMKQFPEIIKYLKRHTDSVVSREHFSFSPRMPVGDFYEEKETPEGKQWVLLANEEVPSMIMAITGRRGRPPNPDKEKPRRVRGLKGGQARRPGRPPKPKMIDLLSKVDAKLLKQLEAKEALTEEEKEKLAKIKKKMKKKARMKKREETKIKKMKAEKKKAKDLELKALPTDPTAPQATKPASRSAAEPKKPGRRRSVKVEAPPPVQQTDEERIAQGKRVLGARSKAKALAKAQAEAEAAAQAALAAKRTAERRAQAQRRLEERRRQQLIAEELKKPTEDMCLTDHKPLPELSHIPGVVLSGKAFAHCLTVVEFLHGYGRMIGLNIPKDVPSLATLQEGLLGMGDSQVEVQNLLIKLVEAALHDPGLPSFYQSVKILGEKLVESELTRSTVSEVLRVFLESHDYETEVCNTLRTKTFHALPPDTKAAILGFLVDELNSSNVVTSDIDNTLENMATYRKNKWIIEGKLRKLKAALGRRTGRSEEELCFEERRRSARVAEEENLSMEESGLVSERSNRRARKEEPKLSDSESPTNASIPELERQIDKLAKRQAFFRKKLLQSSHSMRAVLLGQDRYQRRYLALPHLGGVLVEGPEELLTSGEVLVAEVPVTFLKKEPKVEETAMPTTPPPTLPTSFSSATPAQAQTSSPEEDPLPGTASLMSRPRGRGRPRKIKLEVELHLRTAKIRRRRRSSARSGGEEGPGSPNSGTLDLTQTAFKSWLSQSQEAVTNGTCSAAGDAPEGNRPEESVKEMAEKQGQWFNLLPKQPCDDNSLTEPQIPSSPPKLLPQILSALPALTAPLVQVSPIPPATPTPTTPPRPGRRRRRGSRGSSPARRGLRGAAAKRRGRPPNSVFQELEQQYFTQLVVKPIPASMVRGWWWIKDPEELYSTLQALHPRGIRERVLHKHLAKHMESLAEMCTKPIDDPIFKSKVEEKDVLIEALQQPWQVQEKTMETDISALQWVEDLEQRVIAADLHLKVRNIMSLFPYTIPDPDSTRDDLQYYEHDADPRDDWIVRTKKEWSGLPRIATHPLDLAVLRLANLERNIERRYLKEPLWNPAEVMRLAPLTPTPGEEHPMDAISLESEITSRLRTWRQALDRCRSAPQVCLCLLQLEKAIAWERSVTKVTCQVCRKGDNDDCLLLCDGCDRGCHMYCLRPKITQVPEGDWFCPTCVAKDCDSPRSSKKRTRVKKRRYEDDSSEDETTTRRKSGGMATRYKETVTPPSSSRHSGEGSAAKRRRMTTRNQPDLTFCEIILMEMEAHADAWPFLEPVNPRLVPGYRRIIKNPMDFLTMRERLLQGGYCSCEEFAADAELVFNNCEQFNEDTSEVGMAGHTMRRFFESRWAEFYSNKDK</sequence>
<feature type="compositionally biased region" description="Polar residues" evidence="14">
    <location>
        <begin position="574"/>
        <end position="589"/>
    </location>
</feature>
<keyword evidence="8 11" id="KW-0103">Bromodomain</keyword>
<dbReference type="InterPro" id="IPR016177">
    <property type="entry name" value="DNA-bd_dom_sf"/>
</dbReference>
<accession>A0A8C9YHP2</accession>
<dbReference type="Pfam" id="PF00628">
    <property type="entry name" value="PHD"/>
    <property type="match status" value="1"/>
</dbReference>
<dbReference type="Pfam" id="PF01429">
    <property type="entry name" value="MBD"/>
    <property type="match status" value="1"/>
</dbReference>
<dbReference type="SMART" id="SM00571">
    <property type="entry name" value="DDT"/>
    <property type="match status" value="1"/>
</dbReference>
<dbReference type="FunFam" id="3.30.40.10:FF:000199">
    <property type="entry name" value="Bromodomain adjacent to zinc finger domain 2B"/>
    <property type="match status" value="1"/>
</dbReference>
<dbReference type="SMART" id="SM00391">
    <property type="entry name" value="MBD"/>
    <property type="match status" value="1"/>
</dbReference>
<dbReference type="SMART" id="SM00297">
    <property type="entry name" value="BROMO"/>
    <property type="match status" value="1"/>
</dbReference>
<dbReference type="CDD" id="cd05503">
    <property type="entry name" value="Bromo_BAZ2A_B_like"/>
    <property type="match status" value="1"/>
</dbReference>
<feature type="compositionally biased region" description="Basic and acidic residues" evidence="14">
    <location>
        <begin position="806"/>
        <end position="829"/>
    </location>
</feature>
<feature type="compositionally biased region" description="Low complexity" evidence="14">
    <location>
        <begin position="379"/>
        <end position="475"/>
    </location>
</feature>
<evidence type="ECO:0000259" key="17">
    <source>
        <dbReference type="PROSITE" id="PS50827"/>
    </source>
</evidence>
<name>A0A8C9YHP2_SANLU</name>
<feature type="coiled-coil region" evidence="13">
    <location>
        <begin position="1122"/>
        <end position="1164"/>
    </location>
</feature>
<organism evidence="19 20">
    <name type="scientific">Sander lucioperca</name>
    <name type="common">Pike-perch</name>
    <name type="synonym">Perca lucioperca</name>
    <dbReference type="NCBI Taxonomy" id="283035"/>
    <lineage>
        <taxon>Eukaryota</taxon>
        <taxon>Metazoa</taxon>
        <taxon>Chordata</taxon>
        <taxon>Craniata</taxon>
        <taxon>Vertebrata</taxon>
        <taxon>Euteleostomi</taxon>
        <taxon>Actinopterygii</taxon>
        <taxon>Neopterygii</taxon>
        <taxon>Teleostei</taxon>
        <taxon>Neoteleostei</taxon>
        <taxon>Acanthomorphata</taxon>
        <taxon>Eupercaria</taxon>
        <taxon>Perciformes</taxon>
        <taxon>Percoidei</taxon>
        <taxon>Percidae</taxon>
        <taxon>Luciopercinae</taxon>
        <taxon>Sander</taxon>
    </lineage>
</organism>
<protein>
    <submittedName>
        <fullName evidence="19">Bromodomain adjacent to zinc finger domain, 2A</fullName>
    </submittedName>
</protein>
<evidence type="ECO:0000256" key="4">
    <source>
        <dbReference type="ARBA" id="ARBA00022771"/>
    </source>
</evidence>
<feature type="region of interest" description="Disordered" evidence="14">
    <location>
        <begin position="94"/>
        <end position="226"/>
    </location>
</feature>
<dbReference type="GO" id="GO:0003677">
    <property type="term" value="F:DNA binding"/>
    <property type="evidence" value="ECO:0007669"/>
    <property type="project" value="InterPro"/>
</dbReference>
<dbReference type="Pfam" id="PF00439">
    <property type="entry name" value="Bromodomain"/>
    <property type="match status" value="1"/>
</dbReference>
<dbReference type="GeneTree" id="ENSGT00940000159490"/>
<evidence type="ECO:0000256" key="6">
    <source>
        <dbReference type="ARBA" id="ARBA00023015"/>
    </source>
</evidence>
<feature type="compositionally biased region" description="Basic residues" evidence="14">
    <location>
        <begin position="1572"/>
        <end position="1583"/>
    </location>
</feature>
<keyword evidence="5" id="KW-0862">Zinc</keyword>
<evidence type="ECO:0000313" key="20">
    <source>
        <dbReference type="Proteomes" id="UP000694568"/>
    </source>
</evidence>
<feature type="compositionally biased region" description="Basic residues" evidence="14">
    <location>
        <begin position="2071"/>
        <end position="2081"/>
    </location>
</feature>
<dbReference type="InterPro" id="IPR001965">
    <property type="entry name" value="Znf_PHD"/>
</dbReference>
<keyword evidence="4 12" id="KW-0863">Zinc-finger</keyword>
<keyword evidence="6" id="KW-0805">Transcription regulation</keyword>
<dbReference type="CDD" id="cd01397">
    <property type="entry name" value="HAT_MBD"/>
    <property type="match status" value="1"/>
</dbReference>
<feature type="region of interest" description="Disordered" evidence="14">
    <location>
        <begin position="778"/>
        <end position="862"/>
    </location>
</feature>
<keyword evidence="20" id="KW-1185">Reference proteome</keyword>
<keyword evidence="7 13" id="KW-0175">Coiled coil</keyword>
<feature type="region of interest" description="Disordered" evidence="14">
    <location>
        <begin position="2065"/>
        <end position="2130"/>
    </location>
</feature>
<evidence type="ECO:0000256" key="8">
    <source>
        <dbReference type="ARBA" id="ARBA00023117"/>
    </source>
</evidence>
<keyword evidence="3" id="KW-0479">Metal-binding</keyword>
<feature type="compositionally biased region" description="Polar residues" evidence="14">
    <location>
        <begin position="476"/>
        <end position="485"/>
    </location>
</feature>
<feature type="compositionally biased region" description="Low complexity" evidence="14">
    <location>
        <begin position="1523"/>
        <end position="1538"/>
    </location>
</feature>
<feature type="domain" description="MBD" evidence="18">
    <location>
        <begin position="854"/>
        <end position="925"/>
    </location>
</feature>
<evidence type="ECO:0000256" key="1">
    <source>
        <dbReference type="ARBA" id="ARBA00004123"/>
    </source>
</evidence>
<feature type="compositionally biased region" description="Basic residues" evidence="14">
    <location>
        <begin position="1725"/>
        <end position="1737"/>
    </location>
</feature>
<feature type="region of interest" description="Disordered" evidence="14">
    <location>
        <begin position="1692"/>
        <end position="1741"/>
    </location>
</feature>
<feature type="domain" description="DDT" evidence="17">
    <location>
        <begin position="1194"/>
        <end position="1259"/>
    </location>
</feature>
<dbReference type="InterPro" id="IPR013083">
    <property type="entry name" value="Znf_RING/FYVE/PHD"/>
</dbReference>
<evidence type="ECO:0000259" key="16">
    <source>
        <dbReference type="PROSITE" id="PS50016"/>
    </source>
</evidence>
<dbReference type="PRINTS" id="PR00503">
    <property type="entry name" value="BROMODOMAIN"/>
</dbReference>
<feature type="region of interest" description="Disordered" evidence="14">
    <location>
        <begin position="571"/>
        <end position="738"/>
    </location>
</feature>
<evidence type="ECO:0000256" key="9">
    <source>
        <dbReference type="ARBA" id="ARBA00023163"/>
    </source>
</evidence>
<evidence type="ECO:0000256" key="2">
    <source>
        <dbReference type="ARBA" id="ARBA00007444"/>
    </source>
</evidence>
<dbReference type="InterPro" id="IPR037374">
    <property type="entry name" value="BAZ2A/B_Bromo"/>
</dbReference>
<dbReference type="Proteomes" id="UP000694568">
    <property type="component" value="Unplaced"/>
</dbReference>
<dbReference type="SMART" id="SM00249">
    <property type="entry name" value="PHD"/>
    <property type="match status" value="1"/>
</dbReference>
<dbReference type="PROSITE" id="PS00633">
    <property type="entry name" value="BROMODOMAIN_1"/>
    <property type="match status" value="1"/>
</dbReference>
<evidence type="ECO:0000259" key="18">
    <source>
        <dbReference type="PROSITE" id="PS50982"/>
    </source>
</evidence>
<feature type="compositionally biased region" description="Basic and acidic residues" evidence="14">
    <location>
        <begin position="252"/>
        <end position="263"/>
    </location>
</feature>
<feature type="compositionally biased region" description="Polar residues" evidence="14">
    <location>
        <begin position="830"/>
        <end position="850"/>
    </location>
</feature>
<evidence type="ECO:0000256" key="13">
    <source>
        <dbReference type="SAM" id="Coils"/>
    </source>
</evidence>
<feature type="compositionally biased region" description="Polar residues" evidence="14">
    <location>
        <begin position="116"/>
        <end position="140"/>
    </location>
</feature>
<feature type="region of interest" description="Disordered" evidence="14">
    <location>
        <begin position="252"/>
        <end position="532"/>
    </location>
</feature>
<feature type="compositionally biased region" description="Polar residues" evidence="14">
    <location>
        <begin position="1659"/>
        <end position="1668"/>
    </location>
</feature>
<dbReference type="GO" id="GO:0008270">
    <property type="term" value="F:zinc ion binding"/>
    <property type="evidence" value="ECO:0007669"/>
    <property type="project" value="UniProtKB-KW"/>
</dbReference>
<dbReference type="Gene3D" id="3.30.40.10">
    <property type="entry name" value="Zinc/RING finger domain, C3HC4 (zinc finger)"/>
    <property type="match status" value="1"/>
</dbReference>
<comment type="subcellular location">
    <subcellularLocation>
        <location evidence="1">Nucleus</location>
    </subcellularLocation>
</comment>
<dbReference type="GO" id="GO:0005634">
    <property type="term" value="C:nucleus"/>
    <property type="evidence" value="ECO:0007669"/>
    <property type="project" value="UniProtKB-SubCell"/>
</dbReference>
<dbReference type="InterPro" id="IPR019787">
    <property type="entry name" value="Znf_PHD-finger"/>
</dbReference>
<dbReference type="SMART" id="SM00384">
    <property type="entry name" value="AT_hook"/>
    <property type="match status" value="4"/>
</dbReference>
<dbReference type="InterPro" id="IPR011011">
    <property type="entry name" value="Znf_FYVE_PHD"/>
</dbReference>
<feature type="compositionally biased region" description="Pro residues" evidence="14">
    <location>
        <begin position="1695"/>
        <end position="1708"/>
    </location>
</feature>
<feature type="compositionally biased region" description="Low complexity" evidence="14">
    <location>
        <begin position="188"/>
        <end position="197"/>
    </location>
</feature>
<dbReference type="InterPro" id="IPR036427">
    <property type="entry name" value="Bromodomain-like_sf"/>
</dbReference>
<dbReference type="PROSITE" id="PS50827">
    <property type="entry name" value="DDT"/>
    <property type="match status" value="1"/>
</dbReference>
<feature type="compositionally biased region" description="Basic and acidic residues" evidence="14">
    <location>
        <begin position="1405"/>
        <end position="1419"/>
    </location>
</feature>
<feature type="region of interest" description="Disordered" evidence="14">
    <location>
        <begin position="1509"/>
        <end position="1601"/>
    </location>
</feature>
<reference evidence="19" key="2">
    <citation type="submission" date="2025-09" db="UniProtKB">
        <authorList>
            <consortium name="Ensembl"/>
        </authorList>
    </citation>
    <scope>IDENTIFICATION</scope>
</reference>
<dbReference type="InterPro" id="IPR018501">
    <property type="entry name" value="DDT_dom"/>
</dbReference>
<evidence type="ECO:0000313" key="19">
    <source>
        <dbReference type="Ensembl" id="ENSSLUP00000023893.1"/>
    </source>
</evidence>
<evidence type="ECO:0000256" key="10">
    <source>
        <dbReference type="ARBA" id="ARBA00023242"/>
    </source>
</evidence>
<keyword evidence="10" id="KW-0539">Nucleus</keyword>
<feature type="region of interest" description="Disordered" evidence="14">
    <location>
        <begin position="957"/>
        <end position="993"/>
    </location>
</feature>
<feature type="compositionally biased region" description="Low complexity" evidence="14">
    <location>
        <begin position="338"/>
        <end position="347"/>
    </location>
</feature>
<dbReference type="InterPro" id="IPR001487">
    <property type="entry name" value="Bromodomain"/>
</dbReference>
<dbReference type="InterPro" id="IPR001739">
    <property type="entry name" value="Methyl_CpG_DNA-bd"/>
</dbReference>
<dbReference type="InterPro" id="IPR017956">
    <property type="entry name" value="AT_hook_DNA-bd_motif"/>
</dbReference>
<feature type="compositionally biased region" description="Low complexity" evidence="14">
    <location>
        <begin position="507"/>
        <end position="524"/>
    </location>
</feature>
<dbReference type="Gene3D" id="1.20.920.10">
    <property type="entry name" value="Bromodomain-like"/>
    <property type="match status" value="1"/>
</dbReference>
<evidence type="ECO:0000256" key="5">
    <source>
        <dbReference type="ARBA" id="ARBA00022833"/>
    </source>
</evidence>
<comment type="similarity">
    <text evidence="2">Belongs to the WAL family.</text>
</comment>
<reference evidence="19" key="1">
    <citation type="submission" date="2025-08" db="UniProtKB">
        <authorList>
            <consortium name="Ensembl"/>
        </authorList>
    </citation>
    <scope>IDENTIFICATION</scope>
</reference>
<feature type="compositionally biased region" description="Basic and acidic residues" evidence="14">
    <location>
        <begin position="599"/>
        <end position="611"/>
    </location>
</feature>